<comment type="caution">
    <text evidence="2">The sequence shown here is derived from an EMBL/GenBank/DDBJ whole genome shotgun (WGS) entry which is preliminary data.</text>
</comment>
<organism evidence="2 3">
    <name type="scientific">Dietzia cinnamea</name>
    <dbReference type="NCBI Taxonomy" id="321318"/>
    <lineage>
        <taxon>Bacteria</taxon>
        <taxon>Bacillati</taxon>
        <taxon>Actinomycetota</taxon>
        <taxon>Actinomycetes</taxon>
        <taxon>Mycobacteriales</taxon>
        <taxon>Dietziaceae</taxon>
        <taxon>Dietzia</taxon>
    </lineage>
</organism>
<gene>
    <name evidence="2" type="ORF">AB6N35_00195</name>
</gene>
<evidence type="ECO:0000313" key="2">
    <source>
        <dbReference type="EMBL" id="MEX6462785.1"/>
    </source>
</evidence>
<dbReference type="RefSeq" id="WP_369141354.1">
    <property type="nucleotide sequence ID" value="NZ_JBFTEZ010000001.1"/>
</dbReference>
<name>A0ABV3YCV6_9ACTN</name>
<reference evidence="3" key="1">
    <citation type="submission" date="2024-07" db="EMBL/GenBank/DDBJ databases">
        <title>Pseudomonas strain that inhibits Aeromonas fish pathogens.</title>
        <authorList>
            <person name="Wildschutte H."/>
        </authorList>
    </citation>
    <scope>NUCLEOTIDE SEQUENCE [LARGE SCALE GENOMIC DNA]</scope>
    <source>
        <strain evidence="3">n60</strain>
    </source>
</reference>
<protein>
    <submittedName>
        <fullName evidence="2">Uncharacterized protein</fullName>
    </submittedName>
</protein>
<evidence type="ECO:0000256" key="1">
    <source>
        <dbReference type="SAM" id="MobiDB-lite"/>
    </source>
</evidence>
<dbReference type="Proteomes" id="UP001560293">
    <property type="component" value="Unassembled WGS sequence"/>
</dbReference>
<keyword evidence="3" id="KW-1185">Reference proteome</keyword>
<sequence length="100" mass="10883">MEAYREGNTAPGNPQEDTMTAKPGTLLDAFTLETDRGPIEAEIRLMHAEDGTEMLWHYENDHLGFVHPARRCVRCNEIITAAAAGGCCLACVDGLVIGHD</sequence>
<dbReference type="EMBL" id="JBFTEZ010000001">
    <property type="protein sequence ID" value="MEX6462785.1"/>
    <property type="molecule type" value="Genomic_DNA"/>
</dbReference>
<proteinExistence type="predicted"/>
<evidence type="ECO:0000313" key="3">
    <source>
        <dbReference type="Proteomes" id="UP001560293"/>
    </source>
</evidence>
<feature type="region of interest" description="Disordered" evidence="1">
    <location>
        <begin position="1"/>
        <end position="22"/>
    </location>
</feature>
<accession>A0ABV3YCV6</accession>